<dbReference type="Gene3D" id="1.10.10.10">
    <property type="entry name" value="Winged helix-like DNA-binding domain superfamily/Winged helix DNA-binding domain"/>
    <property type="match status" value="1"/>
</dbReference>
<organism evidence="7 8">
    <name type="scientific">Gemmata palustris</name>
    <dbReference type="NCBI Taxonomy" id="2822762"/>
    <lineage>
        <taxon>Bacteria</taxon>
        <taxon>Pseudomonadati</taxon>
        <taxon>Planctomycetota</taxon>
        <taxon>Planctomycetia</taxon>
        <taxon>Gemmatales</taxon>
        <taxon>Gemmataceae</taxon>
        <taxon>Gemmata</taxon>
    </lineage>
</organism>
<protein>
    <submittedName>
        <fullName evidence="7">Sigma-70 family RNA polymerase sigma factor</fullName>
    </submittedName>
</protein>
<accession>A0ABS5BSU8</accession>
<evidence type="ECO:0000313" key="7">
    <source>
        <dbReference type="EMBL" id="MBP3956812.1"/>
    </source>
</evidence>
<evidence type="ECO:0000313" key="8">
    <source>
        <dbReference type="Proteomes" id="UP000676565"/>
    </source>
</evidence>
<dbReference type="PANTHER" id="PTHR43133">
    <property type="entry name" value="RNA POLYMERASE ECF-TYPE SIGMA FACTO"/>
    <property type="match status" value="1"/>
</dbReference>
<evidence type="ECO:0000256" key="1">
    <source>
        <dbReference type="ARBA" id="ARBA00010641"/>
    </source>
</evidence>
<dbReference type="RefSeq" id="WP_210655286.1">
    <property type="nucleotide sequence ID" value="NZ_JAGKQQ010000001.1"/>
</dbReference>
<comment type="similarity">
    <text evidence="1">Belongs to the sigma-70 factor family. ECF subfamily.</text>
</comment>
<comment type="caution">
    <text evidence="7">The sequence shown here is derived from an EMBL/GenBank/DDBJ whole genome shotgun (WGS) entry which is preliminary data.</text>
</comment>
<evidence type="ECO:0000256" key="3">
    <source>
        <dbReference type="ARBA" id="ARBA00023082"/>
    </source>
</evidence>
<evidence type="ECO:0000256" key="2">
    <source>
        <dbReference type="ARBA" id="ARBA00023015"/>
    </source>
</evidence>
<evidence type="ECO:0000256" key="5">
    <source>
        <dbReference type="SAM" id="MobiDB-lite"/>
    </source>
</evidence>
<dbReference type="Gene3D" id="1.10.1740.10">
    <property type="match status" value="1"/>
</dbReference>
<dbReference type="SUPFAM" id="SSF88659">
    <property type="entry name" value="Sigma3 and sigma4 domains of RNA polymerase sigma factors"/>
    <property type="match status" value="1"/>
</dbReference>
<dbReference type="InterPro" id="IPR036388">
    <property type="entry name" value="WH-like_DNA-bd_sf"/>
</dbReference>
<dbReference type="InterPro" id="IPR013324">
    <property type="entry name" value="RNA_pol_sigma_r3/r4-like"/>
</dbReference>
<feature type="compositionally biased region" description="Basic and acidic residues" evidence="5">
    <location>
        <begin position="99"/>
        <end position="108"/>
    </location>
</feature>
<dbReference type="Pfam" id="PF04542">
    <property type="entry name" value="Sigma70_r2"/>
    <property type="match status" value="1"/>
</dbReference>
<dbReference type="InterPro" id="IPR014284">
    <property type="entry name" value="RNA_pol_sigma-70_dom"/>
</dbReference>
<dbReference type="PANTHER" id="PTHR43133:SF62">
    <property type="entry name" value="RNA POLYMERASE SIGMA FACTOR SIGZ"/>
    <property type="match status" value="1"/>
</dbReference>
<sequence length="183" mass="20459">MSEPVPTDAELVRRTVAGDRDAFARLYDRYARLVRAIAGDAGPDRAEDVTHDVFLRAYRSITALRDADRFAPWLVGIARRVVQETRRRPVREPLSSDVADGRPPAEHSIDDADERAHVLALVSRLPEEERRAVQFFFLSGRDGTETARLLGRSRSGTYALINRAVGILARWMGADHTAGEVPR</sequence>
<dbReference type="SUPFAM" id="SSF88946">
    <property type="entry name" value="Sigma2 domain of RNA polymerase sigma factors"/>
    <property type="match status" value="1"/>
</dbReference>
<feature type="region of interest" description="Disordered" evidence="5">
    <location>
        <begin position="86"/>
        <end position="108"/>
    </location>
</feature>
<dbReference type="EMBL" id="JAGKQQ010000001">
    <property type="protein sequence ID" value="MBP3956812.1"/>
    <property type="molecule type" value="Genomic_DNA"/>
</dbReference>
<keyword evidence="2" id="KW-0805">Transcription regulation</keyword>
<keyword evidence="3" id="KW-0731">Sigma factor</keyword>
<evidence type="ECO:0000256" key="4">
    <source>
        <dbReference type="ARBA" id="ARBA00023163"/>
    </source>
</evidence>
<feature type="domain" description="RNA polymerase sigma-70 region 2" evidence="6">
    <location>
        <begin position="26"/>
        <end position="88"/>
    </location>
</feature>
<dbReference type="Proteomes" id="UP000676565">
    <property type="component" value="Unassembled WGS sequence"/>
</dbReference>
<keyword evidence="4" id="KW-0804">Transcription</keyword>
<dbReference type="InterPro" id="IPR039425">
    <property type="entry name" value="RNA_pol_sigma-70-like"/>
</dbReference>
<name>A0ABS5BSU8_9BACT</name>
<evidence type="ECO:0000259" key="6">
    <source>
        <dbReference type="Pfam" id="PF04542"/>
    </source>
</evidence>
<proteinExistence type="inferred from homology"/>
<dbReference type="InterPro" id="IPR007627">
    <property type="entry name" value="RNA_pol_sigma70_r2"/>
</dbReference>
<dbReference type="InterPro" id="IPR013325">
    <property type="entry name" value="RNA_pol_sigma_r2"/>
</dbReference>
<dbReference type="NCBIfam" id="TIGR02937">
    <property type="entry name" value="sigma70-ECF"/>
    <property type="match status" value="1"/>
</dbReference>
<reference evidence="7 8" key="1">
    <citation type="submission" date="2021-04" db="EMBL/GenBank/DDBJ databases">
        <authorList>
            <person name="Ivanova A."/>
        </authorList>
    </citation>
    <scope>NUCLEOTIDE SEQUENCE [LARGE SCALE GENOMIC DNA]</scope>
    <source>
        <strain evidence="7 8">G18</strain>
    </source>
</reference>
<gene>
    <name evidence="7" type="ORF">J8F10_16180</name>
</gene>
<keyword evidence="8" id="KW-1185">Reference proteome</keyword>